<dbReference type="InterPro" id="IPR036919">
    <property type="entry name" value="Ribo_uL30_ferredoxin-like_sf"/>
</dbReference>
<dbReference type="GO" id="GO:0003723">
    <property type="term" value="F:RNA binding"/>
    <property type="evidence" value="ECO:0007669"/>
    <property type="project" value="InterPro"/>
</dbReference>
<evidence type="ECO:0000256" key="2">
    <source>
        <dbReference type="ARBA" id="ARBA00022980"/>
    </source>
</evidence>
<organism evidence="7 8">
    <name type="scientific">Rubroshorea leprosula</name>
    <dbReference type="NCBI Taxonomy" id="152421"/>
    <lineage>
        <taxon>Eukaryota</taxon>
        <taxon>Viridiplantae</taxon>
        <taxon>Streptophyta</taxon>
        <taxon>Embryophyta</taxon>
        <taxon>Tracheophyta</taxon>
        <taxon>Spermatophyta</taxon>
        <taxon>Magnoliopsida</taxon>
        <taxon>eudicotyledons</taxon>
        <taxon>Gunneridae</taxon>
        <taxon>Pentapetalae</taxon>
        <taxon>rosids</taxon>
        <taxon>malvids</taxon>
        <taxon>Malvales</taxon>
        <taxon>Dipterocarpaceae</taxon>
        <taxon>Rubroshorea</taxon>
    </lineage>
</organism>
<feature type="region of interest" description="Disordered" evidence="4">
    <location>
        <begin position="218"/>
        <end position="250"/>
    </location>
</feature>
<dbReference type="PANTHER" id="PTHR11524:SF36">
    <property type="entry name" value="LARGE RIBOSOMAL SUBUNIT PROTEIN UL30Z"/>
    <property type="match status" value="1"/>
</dbReference>
<keyword evidence="8" id="KW-1185">Reference proteome</keyword>
<proteinExistence type="inferred from homology"/>
<dbReference type="InterPro" id="IPR016082">
    <property type="entry name" value="Ribosomal_uL30_ferredoxin-like"/>
</dbReference>
<feature type="compositionally biased region" description="Basic and acidic residues" evidence="4">
    <location>
        <begin position="228"/>
        <end position="243"/>
    </location>
</feature>
<dbReference type="GO" id="GO:0000463">
    <property type="term" value="P:maturation of LSU-rRNA from tricistronic rRNA transcript (SSU-rRNA, 5.8S rRNA, LSU-rRNA)"/>
    <property type="evidence" value="ECO:0007669"/>
    <property type="project" value="TreeGrafter"/>
</dbReference>
<feature type="domain" description="Large ribosomal subunit protein uL30-like ferredoxin-like fold" evidence="5">
    <location>
        <begin position="92"/>
        <end position="142"/>
    </location>
</feature>
<dbReference type="PROSITE" id="PS00634">
    <property type="entry name" value="RIBOSOMAL_L30"/>
    <property type="match status" value="1"/>
</dbReference>
<keyword evidence="2" id="KW-0689">Ribosomal protein</keyword>
<comment type="similarity">
    <text evidence="1">Belongs to the universal ribosomal protein uL30 family.</text>
</comment>
<feature type="domain" description="Large ribosomal subunit protein uL30 N-terminal eukaryotes" evidence="6">
    <location>
        <begin position="12"/>
        <end position="82"/>
    </location>
</feature>
<dbReference type="Pfam" id="PF08079">
    <property type="entry name" value="Ribosomal_L30_N"/>
    <property type="match status" value="1"/>
</dbReference>
<gene>
    <name evidence="7" type="ORF">SLEP1_g52478</name>
</gene>
<evidence type="ECO:0000259" key="5">
    <source>
        <dbReference type="Pfam" id="PF00327"/>
    </source>
</evidence>
<evidence type="ECO:0000259" key="6">
    <source>
        <dbReference type="Pfam" id="PF08079"/>
    </source>
</evidence>
<evidence type="ECO:0000256" key="4">
    <source>
        <dbReference type="SAM" id="MobiDB-lite"/>
    </source>
</evidence>
<dbReference type="Pfam" id="PF00327">
    <property type="entry name" value="Ribosomal_L30"/>
    <property type="match status" value="1"/>
</dbReference>
<name>A0AAV5M7H2_9ROSI</name>
<dbReference type="InterPro" id="IPR035808">
    <property type="entry name" value="Ribosomal_uL30_euk_arc"/>
</dbReference>
<sequence>MAEADAKPLTYIPETILKKRKRNDELAIMRRKQLELGKYGMKKSKKQVDVGDIKRPEQLVKEFRDKELDLIRMKQRAKRPKSALPKPSLKLLFIIRIQGKNEMHPKTRKILYNLRLRKIFTGVFVKATEGVLEMLRKVEPYVTYGYPNLKSVRDLIYKRGYARIDKKPVPLTDNSVIEQALGKYGIICVEDIVHQVIDVGPHFKEVISFMGPLMLSKPAGDSPGNKKPYKEGGDAGNREDKINDLISKMN</sequence>
<evidence type="ECO:0000313" key="7">
    <source>
        <dbReference type="EMBL" id="GKV45392.1"/>
    </source>
</evidence>
<reference evidence="7 8" key="1">
    <citation type="journal article" date="2021" name="Commun. Biol.">
        <title>The genome of Shorea leprosula (Dipterocarpaceae) highlights the ecological relevance of drought in aseasonal tropical rainforests.</title>
        <authorList>
            <person name="Ng K.K.S."/>
            <person name="Kobayashi M.J."/>
            <person name="Fawcett J.A."/>
            <person name="Hatakeyama M."/>
            <person name="Paape T."/>
            <person name="Ng C.H."/>
            <person name="Ang C.C."/>
            <person name="Tnah L.H."/>
            <person name="Lee C.T."/>
            <person name="Nishiyama T."/>
            <person name="Sese J."/>
            <person name="O'Brien M.J."/>
            <person name="Copetti D."/>
            <person name="Mohd Noor M.I."/>
            <person name="Ong R.C."/>
            <person name="Putra M."/>
            <person name="Sireger I.Z."/>
            <person name="Indrioko S."/>
            <person name="Kosugi Y."/>
            <person name="Izuno A."/>
            <person name="Isagi Y."/>
            <person name="Lee S.L."/>
            <person name="Shimizu K.K."/>
        </authorList>
    </citation>
    <scope>NUCLEOTIDE SEQUENCE [LARGE SCALE GENOMIC DNA]</scope>
    <source>
        <strain evidence="7">214</strain>
    </source>
</reference>
<dbReference type="FunFam" id="3.30.1390.20:FF:000003">
    <property type="entry name" value="60S ribosomal protein L7"/>
    <property type="match status" value="1"/>
</dbReference>
<dbReference type="InterPro" id="IPR005998">
    <property type="entry name" value="Ribosomal_uL30_euk"/>
</dbReference>
<dbReference type="SUPFAM" id="SSF55129">
    <property type="entry name" value="Ribosomal protein L30p/L7e"/>
    <property type="match status" value="1"/>
</dbReference>
<dbReference type="GO" id="GO:0022625">
    <property type="term" value="C:cytosolic large ribosomal subunit"/>
    <property type="evidence" value="ECO:0007669"/>
    <property type="project" value="TreeGrafter"/>
</dbReference>
<accession>A0AAV5M7H2</accession>
<evidence type="ECO:0000313" key="8">
    <source>
        <dbReference type="Proteomes" id="UP001054252"/>
    </source>
</evidence>
<dbReference type="InterPro" id="IPR012988">
    <property type="entry name" value="Ribosomal_uL30_N_euk"/>
</dbReference>
<comment type="caution">
    <text evidence="7">The sequence shown here is derived from an EMBL/GenBank/DDBJ whole genome shotgun (WGS) entry which is preliminary data.</text>
</comment>
<dbReference type="CDD" id="cd01657">
    <property type="entry name" value="Ribosomal_L7_archeal_euk"/>
    <property type="match status" value="1"/>
</dbReference>
<dbReference type="PANTHER" id="PTHR11524">
    <property type="entry name" value="60S RIBOSOMAL PROTEIN L7"/>
    <property type="match status" value="1"/>
</dbReference>
<evidence type="ECO:0008006" key="9">
    <source>
        <dbReference type="Google" id="ProtNLM"/>
    </source>
</evidence>
<dbReference type="InterPro" id="IPR018038">
    <property type="entry name" value="Ribosomal_uL30_CS"/>
</dbReference>
<dbReference type="AlphaFoldDB" id="A0AAV5M7H2"/>
<dbReference type="InterPro" id="IPR039699">
    <property type="entry name" value="Ribosomal_uL30"/>
</dbReference>
<dbReference type="Gene3D" id="3.30.1390.20">
    <property type="entry name" value="Ribosomal protein L30, ferredoxin-like fold domain"/>
    <property type="match status" value="2"/>
</dbReference>
<dbReference type="GO" id="GO:0003735">
    <property type="term" value="F:structural constituent of ribosome"/>
    <property type="evidence" value="ECO:0007669"/>
    <property type="project" value="TreeGrafter"/>
</dbReference>
<protein>
    <recommendedName>
        <fullName evidence="9">60S ribosomal protein L7-1</fullName>
    </recommendedName>
</protein>
<dbReference type="EMBL" id="BPVZ01000194">
    <property type="protein sequence ID" value="GKV45392.1"/>
    <property type="molecule type" value="Genomic_DNA"/>
</dbReference>
<evidence type="ECO:0000256" key="3">
    <source>
        <dbReference type="ARBA" id="ARBA00023274"/>
    </source>
</evidence>
<dbReference type="Proteomes" id="UP001054252">
    <property type="component" value="Unassembled WGS sequence"/>
</dbReference>
<dbReference type="NCBIfam" id="TIGR01310">
    <property type="entry name" value="uL30_euk"/>
    <property type="match status" value="1"/>
</dbReference>
<keyword evidence="3" id="KW-0687">Ribonucleoprotein</keyword>
<evidence type="ECO:0000256" key="1">
    <source>
        <dbReference type="ARBA" id="ARBA00007594"/>
    </source>
</evidence>